<evidence type="ECO:0000256" key="2">
    <source>
        <dbReference type="ARBA" id="ARBA00004567"/>
    </source>
</evidence>
<feature type="compositionally biased region" description="Low complexity" evidence="13">
    <location>
        <begin position="200"/>
        <end position="221"/>
    </location>
</feature>
<evidence type="ECO:0000256" key="6">
    <source>
        <dbReference type="ARBA" id="ARBA00022816"/>
    </source>
</evidence>
<evidence type="ECO:0000256" key="10">
    <source>
        <dbReference type="ARBA" id="ARBA00023132"/>
    </source>
</evidence>
<comment type="subcellular location">
    <subcellularLocation>
        <location evidence="1">Nucleus membrane</location>
        <topology evidence="1">Multi-pass membrane protein</topology>
    </subcellularLocation>
    <subcellularLocation>
        <location evidence="2">Nucleus</location>
        <location evidence="2">Nuclear pore complex</location>
    </subcellularLocation>
</comment>
<evidence type="ECO:0008006" key="17">
    <source>
        <dbReference type="Google" id="ProtNLM"/>
    </source>
</evidence>
<keyword evidence="7" id="KW-0653">Protein transport</keyword>
<evidence type="ECO:0000256" key="13">
    <source>
        <dbReference type="SAM" id="MobiDB-lite"/>
    </source>
</evidence>
<keyword evidence="6" id="KW-0509">mRNA transport</keyword>
<dbReference type="GO" id="GO:0106166">
    <property type="term" value="F:spindle pole body-nuclear membrane anchor activity"/>
    <property type="evidence" value="ECO:0007669"/>
    <property type="project" value="TreeGrafter"/>
</dbReference>
<name>A0AAJ0DJL8_9PEZI</name>
<sequence length="670" mass="74114">MATTQTATLNPRNLLAPKPSTTPTTPSPPSKRVRPYKDFLTPALHRRFSYAAALIFAVCYIESILMHPPSLLWIWNPISTTGIRALLLFLPCLAVFIVRVANLHCGELISASPAHGVVAHMLQWRGLHTLGWYLYSAFFFGEVYIWSRNKSAHLGWVDEGREGEWALLNENPIFLRALYYCLAVAQTIIHLSKDYDRLPIPSEPKTSTPTTSQQQPASPIPRSVTELQKKIPEILVRTSRLVLPGVPFTIPVYFFLLRSFLWPWFYAIGHTLFPRLAAQARPTGLSHMSGLVWQCCSSSAMLVLLWELSSAAFTIYVARPPLGKSENEPLTGLVATSEKSKDPNESLISGLKSKKEAPKAFAFWELGYICSQFDVRRKTIYAEVDRVGSSTWTQISTLCIDEISAVQGRIKAVQTPTPATASPAQAQPLLATSDQPHNLSLPRIADRNVQSGDVWTKPHPDFVHSVGNIAKSVGQNTGSGSPLVPRARQAIEWSTDRALSKDTQALISFGALRQYADGWFIKALSTPVGEPFRSTFANYVNGVIFGTPSKKATIVHASHALSTLCARSLKEDDYGQVSKSVALIVRTYVETLKAIESFVQSTKPNRTDVYFTEQDRKVEEVEELVTALKKGLEEVVLVFGEYASSVGVTKKELREAKDLVGGGQQMAMAR</sequence>
<keyword evidence="8 14" id="KW-1133">Transmembrane helix</keyword>
<dbReference type="GO" id="GO:0006999">
    <property type="term" value="P:nuclear pore organization"/>
    <property type="evidence" value="ECO:0007669"/>
    <property type="project" value="TreeGrafter"/>
</dbReference>
<evidence type="ECO:0000256" key="4">
    <source>
        <dbReference type="ARBA" id="ARBA00022448"/>
    </source>
</evidence>
<evidence type="ECO:0000256" key="5">
    <source>
        <dbReference type="ARBA" id="ARBA00022692"/>
    </source>
</evidence>
<feature type="transmembrane region" description="Helical" evidence="14">
    <location>
        <begin position="130"/>
        <end position="147"/>
    </location>
</feature>
<feature type="compositionally biased region" description="Polar residues" evidence="13">
    <location>
        <begin position="1"/>
        <end position="11"/>
    </location>
</feature>
<keyword evidence="4" id="KW-0813">Transport</keyword>
<comment type="similarity">
    <text evidence="3">Belongs to the NDC1 family.</text>
</comment>
<dbReference type="PANTHER" id="PTHR13269">
    <property type="entry name" value="NUCLEOPORIN NDC1"/>
    <property type="match status" value="1"/>
</dbReference>
<dbReference type="GO" id="GO:0070762">
    <property type="term" value="C:nuclear pore transmembrane ring"/>
    <property type="evidence" value="ECO:0007669"/>
    <property type="project" value="TreeGrafter"/>
</dbReference>
<proteinExistence type="inferred from homology"/>
<evidence type="ECO:0000256" key="9">
    <source>
        <dbReference type="ARBA" id="ARBA00023010"/>
    </source>
</evidence>
<evidence type="ECO:0000256" key="1">
    <source>
        <dbReference type="ARBA" id="ARBA00004232"/>
    </source>
</evidence>
<dbReference type="EMBL" id="JAWDJX010000009">
    <property type="protein sequence ID" value="KAK3055223.1"/>
    <property type="molecule type" value="Genomic_DNA"/>
</dbReference>
<keyword evidence="16" id="KW-1185">Reference proteome</keyword>
<dbReference type="GO" id="GO:0015031">
    <property type="term" value="P:protein transport"/>
    <property type="evidence" value="ECO:0007669"/>
    <property type="project" value="UniProtKB-KW"/>
</dbReference>
<keyword evidence="12" id="KW-0539">Nucleus</keyword>
<keyword evidence="9" id="KW-0811">Translocation</keyword>
<feature type="transmembrane region" description="Helical" evidence="14">
    <location>
        <begin position="72"/>
        <end position="98"/>
    </location>
</feature>
<evidence type="ECO:0000256" key="7">
    <source>
        <dbReference type="ARBA" id="ARBA00022927"/>
    </source>
</evidence>
<evidence type="ECO:0000313" key="15">
    <source>
        <dbReference type="EMBL" id="KAK3055223.1"/>
    </source>
</evidence>
<keyword evidence="10" id="KW-0906">Nuclear pore complex</keyword>
<dbReference type="AlphaFoldDB" id="A0AAJ0DJL8"/>
<feature type="region of interest" description="Disordered" evidence="13">
    <location>
        <begin position="1"/>
        <end position="34"/>
    </location>
</feature>
<evidence type="ECO:0000256" key="12">
    <source>
        <dbReference type="ARBA" id="ARBA00023242"/>
    </source>
</evidence>
<evidence type="ECO:0000313" key="16">
    <source>
        <dbReference type="Proteomes" id="UP001271007"/>
    </source>
</evidence>
<accession>A0AAJ0DJL8</accession>
<dbReference type="Pfam" id="PF09531">
    <property type="entry name" value="Ndc1_Nup"/>
    <property type="match status" value="1"/>
</dbReference>
<evidence type="ECO:0000256" key="11">
    <source>
        <dbReference type="ARBA" id="ARBA00023136"/>
    </source>
</evidence>
<dbReference type="GO" id="GO:0031965">
    <property type="term" value="C:nuclear membrane"/>
    <property type="evidence" value="ECO:0007669"/>
    <property type="project" value="UniProtKB-SubCell"/>
</dbReference>
<evidence type="ECO:0000256" key="8">
    <source>
        <dbReference type="ARBA" id="ARBA00022989"/>
    </source>
</evidence>
<keyword evidence="5 14" id="KW-0812">Transmembrane</keyword>
<reference evidence="15" key="1">
    <citation type="submission" date="2023-04" db="EMBL/GenBank/DDBJ databases">
        <title>Black Yeasts Isolated from many extreme environments.</title>
        <authorList>
            <person name="Coleine C."/>
            <person name="Stajich J.E."/>
            <person name="Selbmann L."/>
        </authorList>
    </citation>
    <scope>NUCLEOTIDE SEQUENCE</scope>
    <source>
        <strain evidence="15">CCFEE 5312</strain>
    </source>
</reference>
<dbReference type="PANTHER" id="PTHR13269:SF6">
    <property type="entry name" value="NUCLEOPORIN NDC1"/>
    <property type="match status" value="1"/>
</dbReference>
<feature type="region of interest" description="Disordered" evidence="13">
    <location>
        <begin position="200"/>
        <end position="222"/>
    </location>
</feature>
<evidence type="ECO:0000256" key="14">
    <source>
        <dbReference type="SAM" id="Phobius"/>
    </source>
</evidence>
<feature type="transmembrane region" description="Helical" evidence="14">
    <location>
        <begin position="48"/>
        <end position="66"/>
    </location>
</feature>
<dbReference type="GO" id="GO:0051028">
    <property type="term" value="P:mRNA transport"/>
    <property type="evidence" value="ECO:0007669"/>
    <property type="project" value="UniProtKB-KW"/>
</dbReference>
<gene>
    <name evidence="15" type="ORF">LTR09_003776</name>
</gene>
<evidence type="ECO:0000256" key="3">
    <source>
        <dbReference type="ARBA" id="ARBA00005760"/>
    </source>
</evidence>
<keyword evidence="11 14" id="KW-0472">Membrane</keyword>
<dbReference type="GO" id="GO:0005816">
    <property type="term" value="C:spindle pole body"/>
    <property type="evidence" value="ECO:0007669"/>
    <property type="project" value="TreeGrafter"/>
</dbReference>
<protein>
    <recommendedName>
        <fullName evidence="17">Nucleoporin protein Ndc1-Nup</fullName>
    </recommendedName>
</protein>
<dbReference type="GO" id="GO:0070631">
    <property type="term" value="P:spindle pole body localization"/>
    <property type="evidence" value="ECO:0007669"/>
    <property type="project" value="TreeGrafter"/>
</dbReference>
<dbReference type="InterPro" id="IPR019049">
    <property type="entry name" value="Nucleoporin_prot_Ndc1/Nup"/>
</dbReference>
<dbReference type="Proteomes" id="UP001271007">
    <property type="component" value="Unassembled WGS sequence"/>
</dbReference>
<comment type="caution">
    <text evidence="15">The sequence shown here is derived from an EMBL/GenBank/DDBJ whole genome shotgun (WGS) entry which is preliminary data.</text>
</comment>
<organism evidence="15 16">
    <name type="scientific">Extremus antarcticus</name>
    <dbReference type="NCBI Taxonomy" id="702011"/>
    <lineage>
        <taxon>Eukaryota</taxon>
        <taxon>Fungi</taxon>
        <taxon>Dikarya</taxon>
        <taxon>Ascomycota</taxon>
        <taxon>Pezizomycotina</taxon>
        <taxon>Dothideomycetes</taxon>
        <taxon>Dothideomycetidae</taxon>
        <taxon>Mycosphaerellales</taxon>
        <taxon>Extremaceae</taxon>
        <taxon>Extremus</taxon>
    </lineage>
</organism>